<dbReference type="Proteomes" id="UP000554965">
    <property type="component" value="Unassembled WGS sequence"/>
</dbReference>
<gene>
    <name evidence="1" type="ORF">MSIMFB_00050</name>
</gene>
<comment type="caution">
    <text evidence="1">The sequence shown here is derived from an EMBL/GenBank/DDBJ whole genome shotgun (WGS) entry which is preliminary data.</text>
</comment>
<dbReference type="EMBL" id="OCTY01000002">
    <property type="protein sequence ID" value="SOJ52534.1"/>
    <property type="molecule type" value="Genomic_DNA"/>
</dbReference>
<accession>A0A7Z7N7F5</accession>
<name>A0A7Z7N7F5_9MYCO</name>
<keyword evidence="2" id="KW-1185">Reference proteome</keyword>
<evidence type="ECO:0000313" key="1">
    <source>
        <dbReference type="EMBL" id="SOJ52534.1"/>
    </source>
</evidence>
<reference evidence="1 2" key="1">
    <citation type="submission" date="2017-10" db="EMBL/GenBank/DDBJ databases">
        <authorList>
            <consortium name="Urmite Genomes"/>
        </authorList>
    </citation>
    <scope>NUCLEOTIDE SEQUENCE [LARGE SCALE GENOMIC DNA]</scope>
    <source>
        <strain evidence="1 2">FB-527</strain>
    </source>
</reference>
<proteinExistence type="predicted"/>
<protein>
    <submittedName>
        <fullName evidence="1">Uncharacterized protein</fullName>
    </submittedName>
</protein>
<evidence type="ECO:0000313" key="2">
    <source>
        <dbReference type="Proteomes" id="UP000554965"/>
    </source>
</evidence>
<organism evidence="1 2">
    <name type="scientific">Mycobacterium simulans</name>
    <dbReference type="NCBI Taxonomy" id="627089"/>
    <lineage>
        <taxon>Bacteria</taxon>
        <taxon>Bacillati</taxon>
        <taxon>Actinomycetota</taxon>
        <taxon>Actinomycetes</taxon>
        <taxon>Mycobacteriales</taxon>
        <taxon>Mycobacteriaceae</taxon>
        <taxon>Mycobacterium</taxon>
    </lineage>
</organism>
<dbReference type="AlphaFoldDB" id="A0A7Z7N7F5"/>
<sequence>MKLCIVCAYPSTPVLSGVWRTCGLMRSVTTSLLLIVVQREKFDVDKNLFGVSGQVTAPGVLVFPEIFLA</sequence>